<gene>
    <name evidence="1" type="ORF">A6R68_24316</name>
</gene>
<reference evidence="1 2" key="1">
    <citation type="submission" date="2016-06" db="EMBL/GenBank/DDBJ databases">
        <title>The Draft Genome Sequence and Annotation of the Desert Woodrat Neotoma lepida.</title>
        <authorList>
            <person name="Campbell M."/>
            <person name="Oakeson K.F."/>
            <person name="Yandell M."/>
            <person name="Halpert J.R."/>
            <person name="Dearing D."/>
        </authorList>
    </citation>
    <scope>NUCLEOTIDE SEQUENCE [LARGE SCALE GENOMIC DNA]</scope>
    <source>
        <strain evidence="1">417</strain>
        <tissue evidence="1">Liver</tissue>
    </source>
</reference>
<accession>A0A1A6HTX6</accession>
<comment type="caution">
    <text evidence="1">The sequence shown here is derived from an EMBL/GenBank/DDBJ whole genome shotgun (WGS) entry which is preliminary data.</text>
</comment>
<proteinExistence type="predicted"/>
<keyword evidence="2" id="KW-1185">Reference proteome</keyword>
<protein>
    <submittedName>
        <fullName evidence="1">Uncharacterized protein</fullName>
    </submittedName>
</protein>
<sequence>MPLEFRGRLWCLFMTYLKRNLPRLWIAGTSSVCGIFGSLQGPRRF</sequence>
<dbReference type="Proteomes" id="UP000092124">
    <property type="component" value="Unassembled WGS sequence"/>
</dbReference>
<dbReference type="EMBL" id="LZPO01010289">
    <property type="protein sequence ID" value="OBS81694.1"/>
    <property type="molecule type" value="Genomic_DNA"/>
</dbReference>
<dbReference type="AlphaFoldDB" id="A0A1A6HTX6"/>
<name>A0A1A6HTX6_NEOLE</name>
<evidence type="ECO:0000313" key="2">
    <source>
        <dbReference type="Proteomes" id="UP000092124"/>
    </source>
</evidence>
<organism evidence="1 2">
    <name type="scientific">Neotoma lepida</name>
    <name type="common">Desert woodrat</name>
    <dbReference type="NCBI Taxonomy" id="56216"/>
    <lineage>
        <taxon>Eukaryota</taxon>
        <taxon>Metazoa</taxon>
        <taxon>Chordata</taxon>
        <taxon>Craniata</taxon>
        <taxon>Vertebrata</taxon>
        <taxon>Euteleostomi</taxon>
        <taxon>Mammalia</taxon>
        <taxon>Eutheria</taxon>
        <taxon>Euarchontoglires</taxon>
        <taxon>Glires</taxon>
        <taxon>Rodentia</taxon>
        <taxon>Myomorpha</taxon>
        <taxon>Muroidea</taxon>
        <taxon>Cricetidae</taxon>
        <taxon>Neotominae</taxon>
        <taxon>Neotoma</taxon>
    </lineage>
</organism>
<evidence type="ECO:0000313" key="1">
    <source>
        <dbReference type="EMBL" id="OBS81694.1"/>
    </source>
</evidence>